<gene>
    <name evidence="8" type="ORF">TRFO_15260</name>
</gene>
<dbReference type="GO" id="GO:0005634">
    <property type="term" value="C:nucleus"/>
    <property type="evidence" value="ECO:0007669"/>
    <property type="project" value="UniProtKB-SubCell"/>
</dbReference>
<name>A0A1J4KST0_9EUKA</name>
<feature type="compositionally biased region" description="Acidic residues" evidence="6">
    <location>
        <begin position="311"/>
        <end position="326"/>
    </location>
</feature>
<proteinExistence type="predicted"/>
<dbReference type="InterPro" id="IPR035979">
    <property type="entry name" value="RBD_domain_sf"/>
</dbReference>
<reference evidence="8" key="1">
    <citation type="submission" date="2016-10" db="EMBL/GenBank/DDBJ databases">
        <authorList>
            <person name="Benchimol M."/>
            <person name="Almeida L.G."/>
            <person name="Vasconcelos A.T."/>
            <person name="Perreira-Neves A."/>
            <person name="Rosa I.A."/>
            <person name="Tasca T."/>
            <person name="Bogo M.R."/>
            <person name="de Souza W."/>
        </authorList>
    </citation>
    <scope>NUCLEOTIDE SEQUENCE [LARGE SCALE GENOMIC DNA]</scope>
    <source>
        <strain evidence="8">K</strain>
    </source>
</reference>
<keyword evidence="2" id="KW-0677">Repeat</keyword>
<dbReference type="InterPro" id="IPR012677">
    <property type="entry name" value="Nucleotide-bd_a/b_plait_sf"/>
</dbReference>
<feature type="compositionally biased region" description="Basic and acidic residues" evidence="6">
    <location>
        <begin position="272"/>
        <end position="295"/>
    </location>
</feature>
<dbReference type="PANTHER" id="PTHR48039">
    <property type="entry name" value="RNA-BINDING MOTIF PROTEIN 14B"/>
    <property type="match status" value="1"/>
</dbReference>
<dbReference type="PANTHER" id="PTHR48039:SF5">
    <property type="entry name" value="RNA-BINDING PROTEIN 28"/>
    <property type="match status" value="1"/>
</dbReference>
<feature type="domain" description="RRM" evidence="7">
    <location>
        <begin position="10"/>
        <end position="102"/>
    </location>
</feature>
<organism evidence="8 9">
    <name type="scientific">Tritrichomonas foetus</name>
    <dbReference type="NCBI Taxonomy" id="1144522"/>
    <lineage>
        <taxon>Eukaryota</taxon>
        <taxon>Metamonada</taxon>
        <taxon>Parabasalia</taxon>
        <taxon>Tritrichomonadida</taxon>
        <taxon>Tritrichomonadidae</taxon>
        <taxon>Tritrichomonas</taxon>
    </lineage>
</organism>
<dbReference type="InterPro" id="IPR000504">
    <property type="entry name" value="RRM_dom"/>
</dbReference>
<protein>
    <recommendedName>
        <fullName evidence="7">RRM domain-containing protein</fullName>
    </recommendedName>
</protein>
<dbReference type="VEuPathDB" id="TrichDB:TRFO_15260"/>
<evidence type="ECO:0000313" key="9">
    <source>
        <dbReference type="Proteomes" id="UP000179807"/>
    </source>
</evidence>
<dbReference type="PROSITE" id="PS50102">
    <property type="entry name" value="RRM"/>
    <property type="match status" value="2"/>
</dbReference>
<evidence type="ECO:0000256" key="6">
    <source>
        <dbReference type="SAM" id="MobiDB-lite"/>
    </source>
</evidence>
<keyword evidence="9" id="KW-1185">Reference proteome</keyword>
<accession>A0A1J4KST0</accession>
<sequence length="326" mass="36685">MHNNSGEDTRQLFVTEIPLEATMLDMVKTFEPFGQIKKISFVGGSEAGPHNGHAFLEYIEAESGAACLEKARHSSSLFSEKMLFTDAISIRGKPVVVKVQRSREEILSRKEKKDAQNTHLIYEGRIKADDPAAEGVSPEEMAKRKRLWESKIQKLTDTNNKISETRLAVFNLPKNAGTGQIRKIFAIAPKKYARTHKKEKLSESINKSVIRITDVRKVEGQDDVAFVEFTKHEHALGALRHVNNNPNYFEGRRLIVEFAIVNSFVMKRKKKKEEDRKKLREKRFAEKEAPTKESFSDDDDGDGFGGFAGGGDDDNGGFEPAPDSDE</sequence>
<feature type="region of interest" description="Disordered" evidence="6">
    <location>
        <begin position="272"/>
        <end position="326"/>
    </location>
</feature>
<dbReference type="EMBL" id="MLAK01000384">
    <property type="protein sequence ID" value="OHT14351.1"/>
    <property type="molecule type" value="Genomic_DNA"/>
</dbReference>
<dbReference type="Proteomes" id="UP000179807">
    <property type="component" value="Unassembled WGS sequence"/>
</dbReference>
<dbReference type="SMART" id="SM00360">
    <property type="entry name" value="RRM"/>
    <property type="match status" value="2"/>
</dbReference>
<evidence type="ECO:0000313" key="8">
    <source>
        <dbReference type="EMBL" id="OHT14351.1"/>
    </source>
</evidence>
<dbReference type="RefSeq" id="XP_068367487.1">
    <property type="nucleotide sequence ID" value="XM_068498285.1"/>
</dbReference>
<dbReference type="Pfam" id="PF00076">
    <property type="entry name" value="RRM_1"/>
    <property type="match status" value="1"/>
</dbReference>
<dbReference type="AlphaFoldDB" id="A0A1J4KST0"/>
<dbReference type="InterPro" id="IPR051945">
    <property type="entry name" value="RRM_MRD1_RNA_proc_ribogen"/>
</dbReference>
<keyword evidence="3 5" id="KW-0694">RNA-binding</keyword>
<keyword evidence="4" id="KW-0539">Nucleus</keyword>
<evidence type="ECO:0000256" key="4">
    <source>
        <dbReference type="ARBA" id="ARBA00023242"/>
    </source>
</evidence>
<dbReference type="GO" id="GO:0003729">
    <property type="term" value="F:mRNA binding"/>
    <property type="evidence" value="ECO:0007669"/>
    <property type="project" value="TreeGrafter"/>
</dbReference>
<comment type="subcellular location">
    <subcellularLocation>
        <location evidence="1">Nucleus</location>
    </subcellularLocation>
</comment>
<evidence type="ECO:0000256" key="3">
    <source>
        <dbReference type="ARBA" id="ARBA00022884"/>
    </source>
</evidence>
<dbReference type="SUPFAM" id="SSF54928">
    <property type="entry name" value="RNA-binding domain, RBD"/>
    <property type="match status" value="2"/>
</dbReference>
<feature type="domain" description="RRM" evidence="7">
    <location>
        <begin position="165"/>
        <end position="261"/>
    </location>
</feature>
<evidence type="ECO:0000256" key="1">
    <source>
        <dbReference type="ARBA" id="ARBA00004123"/>
    </source>
</evidence>
<comment type="caution">
    <text evidence="8">The sequence shown here is derived from an EMBL/GenBank/DDBJ whole genome shotgun (WGS) entry which is preliminary data.</text>
</comment>
<dbReference type="OrthoDB" id="3945418at2759"/>
<evidence type="ECO:0000256" key="5">
    <source>
        <dbReference type="PROSITE-ProRule" id="PRU00176"/>
    </source>
</evidence>
<dbReference type="GeneID" id="94832989"/>
<dbReference type="Gene3D" id="3.30.70.330">
    <property type="match status" value="2"/>
</dbReference>
<evidence type="ECO:0000256" key="2">
    <source>
        <dbReference type="ARBA" id="ARBA00022737"/>
    </source>
</evidence>
<evidence type="ECO:0000259" key="7">
    <source>
        <dbReference type="PROSITE" id="PS50102"/>
    </source>
</evidence>